<evidence type="ECO:0000313" key="3">
    <source>
        <dbReference type="Proteomes" id="UP000011560"/>
    </source>
</evidence>
<protein>
    <submittedName>
        <fullName evidence="2">Uncharacterized protein</fullName>
    </submittedName>
</protein>
<proteinExistence type="predicted"/>
<dbReference type="OrthoDB" id="200801at2157"/>
<gene>
    <name evidence="2" type="ORF">C479_08413</name>
</gene>
<dbReference type="Proteomes" id="UP000011560">
    <property type="component" value="Unassembled WGS sequence"/>
</dbReference>
<name>M0BIY5_9EURY</name>
<accession>M0BIY5</accession>
<organism evidence="2 3">
    <name type="scientific">Halovivax asiaticus JCM 14624</name>
    <dbReference type="NCBI Taxonomy" id="1227490"/>
    <lineage>
        <taxon>Archaea</taxon>
        <taxon>Methanobacteriati</taxon>
        <taxon>Methanobacteriota</taxon>
        <taxon>Stenosarchaea group</taxon>
        <taxon>Halobacteria</taxon>
        <taxon>Halobacteriales</taxon>
        <taxon>Natrialbaceae</taxon>
        <taxon>Halovivax</taxon>
    </lineage>
</organism>
<keyword evidence="1" id="KW-1133">Transmembrane helix</keyword>
<sequence length="84" mass="9498">MNGLSIPPRPWVTRTRLYHVVGWGLRIYVACLLVVGFYSILWLAEVAGYLDQRTLAVIWLAVAGMGSVFLVLLVPLYYSSRLRS</sequence>
<evidence type="ECO:0000256" key="1">
    <source>
        <dbReference type="SAM" id="Phobius"/>
    </source>
</evidence>
<keyword evidence="1" id="KW-0812">Transmembrane</keyword>
<dbReference type="RefSeq" id="WP_007700825.1">
    <property type="nucleotide sequence ID" value="NZ_AOIQ01000014.1"/>
</dbReference>
<feature type="transmembrane region" description="Helical" evidence="1">
    <location>
        <begin position="56"/>
        <end position="78"/>
    </location>
</feature>
<feature type="transmembrane region" description="Helical" evidence="1">
    <location>
        <begin position="20"/>
        <end position="44"/>
    </location>
</feature>
<dbReference type="AlphaFoldDB" id="M0BIY5"/>
<evidence type="ECO:0000313" key="2">
    <source>
        <dbReference type="EMBL" id="ELZ10820.1"/>
    </source>
</evidence>
<comment type="caution">
    <text evidence="2">The sequence shown here is derived from an EMBL/GenBank/DDBJ whole genome shotgun (WGS) entry which is preliminary data.</text>
</comment>
<keyword evidence="1" id="KW-0472">Membrane</keyword>
<keyword evidence="3" id="KW-1185">Reference proteome</keyword>
<reference evidence="2 3" key="1">
    <citation type="journal article" date="2014" name="PLoS Genet.">
        <title>Phylogenetically driven sequencing of extremely halophilic archaea reveals strategies for static and dynamic osmo-response.</title>
        <authorList>
            <person name="Becker E.A."/>
            <person name="Seitzer P.M."/>
            <person name="Tritt A."/>
            <person name="Larsen D."/>
            <person name="Krusor M."/>
            <person name="Yao A.I."/>
            <person name="Wu D."/>
            <person name="Madern D."/>
            <person name="Eisen J.A."/>
            <person name="Darling A.E."/>
            <person name="Facciotti M.T."/>
        </authorList>
    </citation>
    <scope>NUCLEOTIDE SEQUENCE [LARGE SCALE GENOMIC DNA]</scope>
    <source>
        <strain evidence="2 3">JCM 14624</strain>
    </source>
</reference>
<dbReference type="EMBL" id="AOIQ01000014">
    <property type="protein sequence ID" value="ELZ10820.1"/>
    <property type="molecule type" value="Genomic_DNA"/>
</dbReference>